<gene>
    <name evidence="2" type="ORF">FRACYDRAFT_271389</name>
</gene>
<reference evidence="2 3" key="1">
    <citation type="submission" date="2016-09" db="EMBL/GenBank/DDBJ databases">
        <title>Extensive genetic diversity and differential bi-allelic expression allows diatom success in the polar Southern Ocean.</title>
        <authorList>
            <consortium name="DOE Joint Genome Institute"/>
            <person name="Mock T."/>
            <person name="Otillar R.P."/>
            <person name="Strauss J."/>
            <person name="Dupont C."/>
            <person name="Frickenhaus S."/>
            <person name="Maumus F."/>
            <person name="Mcmullan M."/>
            <person name="Sanges R."/>
            <person name="Schmutz J."/>
            <person name="Toseland A."/>
            <person name="Valas R."/>
            <person name="Veluchamy A."/>
            <person name="Ward B.J."/>
            <person name="Allen A."/>
            <person name="Barry K."/>
            <person name="Falciatore A."/>
            <person name="Ferrante M."/>
            <person name="Fortunato A.E."/>
            <person name="Gloeckner G."/>
            <person name="Gruber A."/>
            <person name="Hipkin R."/>
            <person name="Janech M."/>
            <person name="Kroth P."/>
            <person name="Leese F."/>
            <person name="Lindquist E."/>
            <person name="Lyon B.R."/>
            <person name="Martin J."/>
            <person name="Mayer C."/>
            <person name="Parker M."/>
            <person name="Quesneville H."/>
            <person name="Raymond J."/>
            <person name="Uhlig C."/>
            <person name="Valentin K.U."/>
            <person name="Worden A.Z."/>
            <person name="Armbrust E.V."/>
            <person name="Bowler C."/>
            <person name="Green B."/>
            <person name="Moulton V."/>
            <person name="Van Oosterhout C."/>
            <person name="Grigoriev I."/>
        </authorList>
    </citation>
    <scope>NUCLEOTIDE SEQUENCE [LARGE SCALE GENOMIC DNA]</scope>
    <source>
        <strain evidence="2 3">CCMP1102</strain>
    </source>
</reference>
<sequence>MKEFGRQFLILQVIVSLVICVDLTLALVSPNNNRCSEGGSISRQDAFKAGFAGFAFLAGSPETAFGFDNKVASFDRPKRKGPKPNDLGVMKRMDIVGEEYVGLKHCGSAPNCFVSTDNIEDDPDHNIPSWSWPEEYGDDRKKAFEQLVSTINSYEPGQSNIDGGGFKIITNESSYIYTQFESLKNGYYDDLEVAYIDGYGKRNVQVRSSSRIGYLDFGVNAKRINYIAKDLRSKGWDAPGVEYKTHQNYVIQNEIE</sequence>
<protein>
    <submittedName>
        <fullName evidence="2">Uncharacterized protein</fullName>
    </submittedName>
</protein>
<evidence type="ECO:0000256" key="1">
    <source>
        <dbReference type="SAM" id="SignalP"/>
    </source>
</evidence>
<dbReference type="InParanoid" id="A0A1E7EVL1"/>
<dbReference type="InterPro" id="IPR010865">
    <property type="entry name" value="DUF1499"/>
</dbReference>
<dbReference type="AlphaFoldDB" id="A0A1E7EVL1"/>
<dbReference type="Pfam" id="PF07386">
    <property type="entry name" value="DUF1499"/>
    <property type="match status" value="1"/>
</dbReference>
<name>A0A1E7EVL1_9STRA</name>
<dbReference type="PANTHER" id="PTHR34801:SF6">
    <property type="entry name" value="SLL1620 PROTEIN"/>
    <property type="match status" value="1"/>
</dbReference>
<proteinExistence type="predicted"/>
<organism evidence="2 3">
    <name type="scientific">Fragilariopsis cylindrus CCMP1102</name>
    <dbReference type="NCBI Taxonomy" id="635003"/>
    <lineage>
        <taxon>Eukaryota</taxon>
        <taxon>Sar</taxon>
        <taxon>Stramenopiles</taxon>
        <taxon>Ochrophyta</taxon>
        <taxon>Bacillariophyta</taxon>
        <taxon>Bacillariophyceae</taxon>
        <taxon>Bacillariophycidae</taxon>
        <taxon>Bacillariales</taxon>
        <taxon>Bacillariaceae</taxon>
        <taxon>Fragilariopsis</taxon>
    </lineage>
</organism>
<keyword evidence="1" id="KW-0732">Signal</keyword>
<dbReference type="PANTHER" id="PTHR34801">
    <property type="entry name" value="EXPRESSED PROTEIN"/>
    <property type="match status" value="1"/>
</dbReference>
<dbReference type="OrthoDB" id="41501at2759"/>
<feature type="signal peptide" evidence="1">
    <location>
        <begin position="1"/>
        <end position="26"/>
    </location>
</feature>
<keyword evidence="3" id="KW-1185">Reference proteome</keyword>
<dbReference type="EMBL" id="KV784375">
    <property type="protein sequence ID" value="OEU09573.1"/>
    <property type="molecule type" value="Genomic_DNA"/>
</dbReference>
<feature type="chain" id="PRO_5009192307" evidence="1">
    <location>
        <begin position="27"/>
        <end position="256"/>
    </location>
</feature>
<accession>A0A1E7EVL1</accession>
<dbReference type="Proteomes" id="UP000095751">
    <property type="component" value="Unassembled WGS sequence"/>
</dbReference>
<evidence type="ECO:0000313" key="3">
    <source>
        <dbReference type="Proteomes" id="UP000095751"/>
    </source>
</evidence>
<dbReference type="KEGG" id="fcy:FRACYDRAFT_271389"/>
<evidence type="ECO:0000313" key="2">
    <source>
        <dbReference type="EMBL" id="OEU09573.1"/>
    </source>
</evidence>